<dbReference type="SUPFAM" id="SSF51735">
    <property type="entry name" value="NAD(P)-binding Rossmann-fold domains"/>
    <property type="match status" value="1"/>
</dbReference>
<dbReference type="EMBL" id="FNNJ01000003">
    <property type="protein sequence ID" value="SDX16865.1"/>
    <property type="molecule type" value="Genomic_DNA"/>
</dbReference>
<feature type="domain" description="NAD-dependent epimerase/dehydratase" evidence="3">
    <location>
        <begin position="4"/>
        <end position="222"/>
    </location>
</feature>
<evidence type="ECO:0000259" key="4">
    <source>
        <dbReference type="Pfam" id="PF08338"/>
    </source>
</evidence>
<dbReference type="InterPro" id="IPR001509">
    <property type="entry name" value="Epimerase_deHydtase"/>
</dbReference>
<accession>A0A1H2ZHL6</accession>
<dbReference type="Proteomes" id="UP000199595">
    <property type="component" value="Unassembled WGS sequence"/>
</dbReference>
<feature type="domain" description="DUF1731" evidence="4">
    <location>
        <begin position="251"/>
        <end position="297"/>
    </location>
</feature>
<dbReference type="InterPro" id="IPR010099">
    <property type="entry name" value="SDR39U1"/>
</dbReference>
<dbReference type="InterPro" id="IPR013549">
    <property type="entry name" value="DUF1731"/>
</dbReference>
<dbReference type="RefSeq" id="WP_090122565.1">
    <property type="nucleotide sequence ID" value="NZ_FNNJ01000003.1"/>
</dbReference>
<protein>
    <recommendedName>
        <fullName evidence="7">TIGR01777 family protein</fullName>
    </recommendedName>
</protein>
<organism evidence="5 6">
    <name type="scientific">Lutibacter oricola</name>
    <dbReference type="NCBI Taxonomy" id="762486"/>
    <lineage>
        <taxon>Bacteria</taxon>
        <taxon>Pseudomonadati</taxon>
        <taxon>Bacteroidota</taxon>
        <taxon>Flavobacteriia</taxon>
        <taxon>Flavobacteriales</taxon>
        <taxon>Flavobacteriaceae</taxon>
        <taxon>Lutibacter</taxon>
    </lineage>
</organism>
<evidence type="ECO:0000256" key="2">
    <source>
        <dbReference type="SAM" id="Phobius"/>
    </source>
</evidence>
<evidence type="ECO:0000313" key="5">
    <source>
        <dbReference type="EMBL" id="SDX16865.1"/>
    </source>
</evidence>
<dbReference type="AlphaFoldDB" id="A0A1H2ZHL6"/>
<dbReference type="OrthoDB" id="9801773at2"/>
<sequence>MKTILITGGTGLIGKALKDKLISKGFSVIILSRSKNVSPNSYYWNINKGIIENEAIKKADAIIHLAGAGIADKRWTEKRKQELINSRVLSTKLLLKKTEELNPNLKCFIAASGIGYYGANTSEKIYNEQDESGTDFLATICKLWENESLKFQQKNIRTVILRTGVVLTNKGGALEKMISPIKMGVGAALGKGNQYMPWIHIDDLCEMYITAIDNHKIKGVYNAVSNMHITNKELTHNMAKAIHKKIWLPPIPSFILKLLFGEMAIILLKGSRISNKKIIETGFNFKYNSIDKCLKNLL</sequence>
<name>A0A1H2ZHL6_9FLAO</name>
<keyword evidence="2" id="KW-0472">Membrane</keyword>
<dbReference type="STRING" id="762486.SAMN05444411_103256"/>
<dbReference type="Pfam" id="PF01370">
    <property type="entry name" value="Epimerase"/>
    <property type="match status" value="1"/>
</dbReference>
<gene>
    <name evidence="5" type="ORF">SAMN05444411_103256</name>
</gene>
<evidence type="ECO:0000313" key="6">
    <source>
        <dbReference type="Proteomes" id="UP000199595"/>
    </source>
</evidence>
<evidence type="ECO:0008006" key="7">
    <source>
        <dbReference type="Google" id="ProtNLM"/>
    </source>
</evidence>
<feature type="transmembrane region" description="Helical" evidence="2">
    <location>
        <begin position="246"/>
        <end position="268"/>
    </location>
</feature>
<proteinExistence type="inferred from homology"/>
<dbReference type="InterPro" id="IPR036291">
    <property type="entry name" value="NAD(P)-bd_dom_sf"/>
</dbReference>
<dbReference type="Pfam" id="PF08338">
    <property type="entry name" value="DUF1731"/>
    <property type="match status" value="1"/>
</dbReference>
<keyword evidence="6" id="KW-1185">Reference proteome</keyword>
<reference evidence="6" key="1">
    <citation type="submission" date="2016-10" db="EMBL/GenBank/DDBJ databases">
        <authorList>
            <person name="Varghese N."/>
            <person name="Submissions S."/>
        </authorList>
    </citation>
    <scope>NUCLEOTIDE SEQUENCE [LARGE SCALE GENOMIC DNA]</scope>
    <source>
        <strain evidence="6">DSM 24956</strain>
    </source>
</reference>
<evidence type="ECO:0000259" key="3">
    <source>
        <dbReference type="Pfam" id="PF01370"/>
    </source>
</evidence>
<comment type="similarity">
    <text evidence="1">Belongs to the NAD(P)-dependent epimerase/dehydratase family. SDR39U1 subfamily.</text>
</comment>
<keyword evidence="2" id="KW-1133">Transmembrane helix</keyword>
<keyword evidence="2" id="KW-0812">Transmembrane</keyword>
<dbReference type="PANTHER" id="PTHR11092:SF0">
    <property type="entry name" value="EPIMERASE FAMILY PROTEIN SDR39U1"/>
    <property type="match status" value="1"/>
</dbReference>
<dbReference type="PANTHER" id="PTHR11092">
    <property type="entry name" value="SUGAR NUCLEOTIDE EPIMERASE RELATED"/>
    <property type="match status" value="1"/>
</dbReference>
<dbReference type="NCBIfam" id="TIGR01777">
    <property type="entry name" value="yfcH"/>
    <property type="match status" value="1"/>
</dbReference>
<dbReference type="Gene3D" id="3.40.50.720">
    <property type="entry name" value="NAD(P)-binding Rossmann-like Domain"/>
    <property type="match status" value="1"/>
</dbReference>
<evidence type="ECO:0000256" key="1">
    <source>
        <dbReference type="ARBA" id="ARBA00009353"/>
    </source>
</evidence>